<dbReference type="Gene3D" id="3.40.50.720">
    <property type="entry name" value="NAD(P)-binding Rossmann-like Domain"/>
    <property type="match status" value="1"/>
</dbReference>
<proteinExistence type="predicted"/>
<dbReference type="InterPro" id="IPR049056">
    <property type="entry name" value="NAD_Glu_DH_HM3"/>
</dbReference>
<dbReference type="Proteomes" id="UP000422569">
    <property type="component" value="Chromosome"/>
</dbReference>
<dbReference type="GO" id="GO:0006538">
    <property type="term" value="P:L-glutamate catabolic process"/>
    <property type="evidence" value="ECO:0007669"/>
    <property type="project" value="InterPro"/>
</dbReference>
<protein>
    <submittedName>
        <fullName evidence="4">NAD-glutamate dehydrogenase</fullName>
    </submittedName>
</protein>
<name>A0A6B8M369_9HYPH</name>
<dbReference type="SUPFAM" id="SSF51735">
    <property type="entry name" value="NAD(P)-binding Rossmann-fold domains"/>
    <property type="match status" value="1"/>
</dbReference>
<feature type="domain" description="NAD-specific glutamate dehydrogenase C-terminal" evidence="3">
    <location>
        <begin position="775"/>
        <end position="1044"/>
    </location>
</feature>
<reference evidence="4 5" key="1">
    <citation type="submission" date="2019-09" db="EMBL/GenBank/DDBJ databases">
        <title>Isolation and complete genome sequencing of Methylocystis species.</title>
        <authorList>
            <person name="Rumah B.L."/>
            <person name="Stead C.E."/>
            <person name="Stevens B.C."/>
            <person name="Minton N.P."/>
            <person name="Grosse-Honebrink A."/>
            <person name="Zhang Y."/>
        </authorList>
    </citation>
    <scope>NUCLEOTIDE SEQUENCE [LARGE SCALE GENOMIC DNA]</scope>
    <source>
        <strain evidence="4 5">BRCS2</strain>
    </source>
</reference>
<evidence type="ECO:0000313" key="5">
    <source>
        <dbReference type="Proteomes" id="UP000422569"/>
    </source>
</evidence>
<evidence type="ECO:0000259" key="2">
    <source>
        <dbReference type="Pfam" id="PF05088"/>
    </source>
</evidence>
<dbReference type="InterPro" id="IPR048381">
    <property type="entry name" value="GDH_C"/>
</dbReference>
<dbReference type="PANTHER" id="PTHR43403:SF1">
    <property type="entry name" value="NAD-SPECIFIC GLUTAMATE DEHYDROGENASE"/>
    <property type="match status" value="1"/>
</dbReference>
<evidence type="ECO:0000256" key="1">
    <source>
        <dbReference type="ARBA" id="ARBA00023002"/>
    </source>
</evidence>
<dbReference type="InterPro" id="IPR036291">
    <property type="entry name" value="NAD(P)-bd_dom_sf"/>
</dbReference>
<dbReference type="Pfam" id="PF21078">
    <property type="entry name" value="GDH_HM3"/>
    <property type="match status" value="1"/>
</dbReference>
<evidence type="ECO:0000313" key="4">
    <source>
        <dbReference type="EMBL" id="QGM96785.1"/>
    </source>
</evidence>
<sequence>MLHLTEWDARARNFMDRAAHRLRLEAVETSPARAFPALYRSGQAPIQAGRDMLIMQAVAQSGRDAADLRALPGDPSGLRRDLRIFTLEERTLDELTPLIRNLGLRVIDQTRFDVSWGGRTHYVRSFVVEALDKTSPRLDASRGRMKAALSRLLAEEIENDALNELVGRAGFEWREVDLLRAYCGYRLQLGPSIGRDRIYEALLRHVEAAGLLYRYFQTRFHPTGREGELEALNAIRQQLISALEKVEDLTDDRLLREIFNLIDATLRTNFFAPGDPTKRALAIKVDSMGIINAPYPRPFAEIYVRARHLEGIHLRGAKVARGGLRWSDRCENFRTEILDLMQTQMVKNALIVPQGAKGGFVLKTSCGGAAERQQLGMRAYGDFIRSLLDVTDNIIGAKIARPAYLVAYDNADPYLVVAADKGTASWSDEANRIAASYKFWLGDAFATGGSHGYHHKRLGITARGAWLCVERHFLELGRNIDRHAFSVVGVGSMDGDVFGNGMLQSRNIRLCGAFSGQHIFLDPDPDPLISFAERKRLFETPNSTWADYDPRLISRGGGVFRRDAKEIELSEQIRGWLSVRQHAIDAEGLIKLLLTAPVDLLWLGGIGTYVKAGSERDETIGDRANDGARVEASRLRAKIVGEGANLGFTQKARVEYALAGGRINTDAVDNSAGVDLSDHEVNLKILLTPSDERGAGDLEENARNELLAAMADEVCNAALDDSYRQSLCLSLERERSVADIEPFLTVAELFESWGLRDRSIDAFPSRREIALRSAKGLTRPELAQLMAYAKLALKRQLLEAPGFLDADWSRSFLLSYFPPRALQGRVEKAKRHPLAREIAASLISNRIVDQAGASFLLFGEASTPKLLLDAVALYLTFDQIVEGDKWRAAVRKLDGRLEASEQYRRLMQLEDALSHLCRWALQRGKLLTPSETVVAEWREHLRVFAAQASESSEYALFATLAPEMSREFLLKRLRDFPFIVELAQKSNEGVRLAAGLFDEAAALFDLNQISALLADVAARDPWERQLQASLEDSLRLAPARVAALEIRLGLKNPVELFSRAAMESTLANVKRIRTKLLRERSSSLAPFATFAAEMDLLIDACEARCGRG</sequence>
<dbReference type="PANTHER" id="PTHR43403">
    <property type="entry name" value="NAD-SPECIFIC GLUTAMATE DEHYDROGENASE"/>
    <property type="match status" value="1"/>
</dbReference>
<dbReference type="GO" id="GO:0004352">
    <property type="term" value="F:glutamate dehydrogenase (NAD+) activity"/>
    <property type="evidence" value="ECO:0007669"/>
    <property type="project" value="InterPro"/>
</dbReference>
<keyword evidence="5" id="KW-1185">Reference proteome</keyword>
<dbReference type="InterPro" id="IPR046346">
    <property type="entry name" value="Aminoacid_DH-like_N_sf"/>
</dbReference>
<dbReference type="InterPro" id="IPR007780">
    <property type="entry name" value="NAD_Glu_DH_bac"/>
</dbReference>
<keyword evidence="1" id="KW-0560">Oxidoreductase</keyword>
<accession>A0A6B8M369</accession>
<dbReference type="Pfam" id="PF21074">
    <property type="entry name" value="GDH_C"/>
    <property type="match status" value="1"/>
</dbReference>
<evidence type="ECO:0000259" key="3">
    <source>
        <dbReference type="Pfam" id="PF21074"/>
    </source>
</evidence>
<dbReference type="EMBL" id="CP044331">
    <property type="protein sequence ID" value="QGM96785.1"/>
    <property type="molecule type" value="Genomic_DNA"/>
</dbReference>
<feature type="domain" description="NAD-glutamate dehydrogenase catalytic" evidence="2">
    <location>
        <begin position="240"/>
        <end position="731"/>
    </location>
</feature>
<gene>
    <name evidence="4" type="ORF">F7D14_04385</name>
</gene>
<dbReference type="Pfam" id="PF05088">
    <property type="entry name" value="Bac_GDH_CD"/>
    <property type="match status" value="1"/>
</dbReference>
<dbReference type="SUPFAM" id="SSF53223">
    <property type="entry name" value="Aminoacid dehydrogenase-like, N-terminal domain"/>
    <property type="match status" value="1"/>
</dbReference>
<dbReference type="InterPro" id="IPR028971">
    <property type="entry name" value="NAD-GDH_cat"/>
</dbReference>
<dbReference type="GO" id="GO:0004069">
    <property type="term" value="F:L-aspartate:2-oxoglutarate aminotransferase activity"/>
    <property type="evidence" value="ECO:0007669"/>
    <property type="project" value="InterPro"/>
</dbReference>
<organism evidence="4 5">
    <name type="scientific">Methylocystis parvus</name>
    <dbReference type="NCBI Taxonomy" id="134"/>
    <lineage>
        <taxon>Bacteria</taxon>
        <taxon>Pseudomonadati</taxon>
        <taxon>Pseudomonadota</taxon>
        <taxon>Alphaproteobacteria</taxon>
        <taxon>Hyphomicrobiales</taxon>
        <taxon>Methylocystaceae</taxon>
        <taxon>Methylocystis</taxon>
    </lineage>
</organism>
<dbReference type="AlphaFoldDB" id="A0A6B8M369"/>
<dbReference type="RefSeq" id="WP_016919643.1">
    <property type="nucleotide sequence ID" value="NZ_CP044331.1"/>
</dbReference>
<dbReference type="KEGG" id="mpar:F7D14_04385"/>